<evidence type="ECO:0000313" key="5">
    <source>
        <dbReference type="Proteomes" id="UP000887013"/>
    </source>
</evidence>
<evidence type="ECO:0000313" key="4">
    <source>
        <dbReference type="EMBL" id="GFU07037.1"/>
    </source>
</evidence>
<dbReference type="InterPro" id="IPR006140">
    <property type="entry name" value="D-isomer_DH_NAD-bd"/>
</dbReference>
<evidence type="ECO:0000256" key="2">
    <source>
        <dbReference type="ARBA" id="ARBA00023027"/>
    </source>
</evidence>
<keyword evidence="2" id="KW-0520">NAD</keyword>
<dbReference type="GO" id="GO:0016491">
    <property type="term" value="F:oxidoreductase activity"/>
    <property type="evidence" value="ECO:0007669"/>
    <property type="project" value="UniProtKB-KW"/>
</dbReference>
<dbReference type="Proteomes" id="UP000887013">
    <property type="component" value="Unassembled WGS sequence"/>
</dbReference>
<evidence type="ECO:0000259" key="3">
    <source>
        <dbReference type="Pfam" id="PF02826"/>
    </source>
</evidence>
<comment type="caution">
    <text evidence="4">The sequence shown here is derived from an EMBL/GenBank/DDBJ whole genome shotgun (WGS) entry which is preliminary data.</text>
</comment>
<dbReference type="CDD" id="cd05300">
    <property type="entry name" value="2-Hacid_dh_1"/>
    <property type="match status" value="1"/>
</dbReference>
<keyword evidence="1" id="KW-0560">Oxidoreductase</keyword>
<keyword evidence="5" id="KW-1185">Reference proteome</keyword>
<gene>
    <name evidence="4" type="primary">ghrA</name>
    <name evidence="4" type="ORF">NPIL_523361</name>
</gene>
<dbReference type="Pfam" id="PF02826">
    <property type="entry name" value="2-Hacid_dh_C"/>
    <property type="match status" value="1"/>
</dbReference>
<protein>
    <recommendedName>
        <fullName evidence="3">D-isomer specific 2-hydroxyacid dehydrogenase NAD-binding domain-containing protein</fullName>
    </recommendedName>
</protein>
<dbReference type="AlphaFoldDB" id="A0A8X6UG87"/>
<dbReference type="PANTHER" id="PTHR43333:SF1">
    <property type="entry name" value="D-ISOMER SPECIFIC 2-HYDROXYACID DEHYDROGENASE NAD-BINDING DOMAIN-CONTAINING PROTEIN"/>
    <property type="match status" value="1"/>
</dbReference>
<dbReference type="EMBL" id="BMAW01077577">
    <property type="protein sequence ID" value="GFU07037.1"/>
    <property type="molecule type" value="Genomic_DNA"/>
</dbReference>
<dbReference type="InterPro" id="IPR036291">
    <property type="entry name" value="NAD(P)-bd_dom_sf"/>
</dbReference>
<dbReference type="Gene3D" id="3.40.50.720">
    <property type="entry name" value="NAD(P)-binding Rossmann-like Domain"/>
    <property type="match status" value="2"/>
</dbReference>
<organism evidence="4 5">
    <name type="scientific">Nephila pilipes</name>
    <name type="common">Giant wood spider</name>
    <name type="synonym">Nephila maculata</name>
    <dbReference type="NCBI Taxonomy" id="299642"/>
    <lineage>
        <taxon>Eukaryota</taxon>
        <taxon>Metazoa</taxon>
        <taxon>Ecdysozoa</taxon>
        <taxon>Arthropoda</taxon>
        <taxon>Chelicerata</taxon>
        <taxon>Arachnida</taxon>
        <taxon>Araneae</taxon>
        <taxon>Araneomorphae</taxon>
        <taxon>Entelegynae</taxon>
        <taxon>Araneoidea</taxon>
        <taxon>Nephilidae</taxon>
        <taxon>Nephila</taxon>
    </lineage>
</organism>
<accession>A0A8X6UG87</accession>
<sequence>MAACFSSSFKFACPPIYVLSQIPNLAKCLEQCALPGVQIKSIDVTDVCTENPLLDEERRNAVKDAEIAVCDGMLLAKNYKHMPNLKWAHCTWAGIDPFVKVIQDLHDEPKFTLTRHSGEAFCSSMAEYVMCHILNSERQTKLCWKNQESKIWSLEEKVRNTRNLDELTISILGVGNMASEIAKFLKSRGATVYGFARNPRLFTQFGYFDRITAELDGVLLDCDYLCNTLPYTPLTCGILSTSVFQKFRKKPVFINVGRGNIISENELVQALKTGCLSGAVLDVFEIEPLPESSPLWNIPEVTITPHIAALSKPEDIGEEFFRVFSSYTEGHDLKNVVNWSTYY</sequence>
<dbReference type="GO" id="GO:0051287">
    <property type="term" value="F:NAD binding"/>
    <property type="evidence" value="ECO:0007669"/>
    <property type="project" value="InterPro"/>
</dbReference>
<dbReference type="SUPFAM" id="SSF51735">
    <property type="entry name" value="NAD(P)-binding Rossmann-fold domains"/>
    <property type="match status" value="1"/>
</dbReference>
<dbReference type="OrthoDB" id="298012at2759"/>
<evidence type="ECO:0000256" key="1">
    <source>
        <dbReference type="ARBA" id="ARBA00023002"/>
    </source>
</evidence>
<name>A0A8X6UG87_NEPPI</name>
<proteinExistence type="predicted"/>
<dbReference type="PANTHER" id="PTHR43333">
    <property type="entry name" value="2-HACID_DH_C DOMAIN-CONTAINING PROTEIN"/>
    <property type="match status" value="1"/>
</dbReference>
<feature type="domain" description="D-isomer specific 2-hydroxyacid dehydrogenase NAD-binding" evidence="3">
    <location>
        <begin position="132"/>
        <end position="308"/>
    </location>
</feature>
<reference evidence="4" key="1">
    <citation type="submission" date="2020-08" db="EMBL/GenBank/DDBJ databases">
        <title>Multicomponent nature underlies the extraordinary mechanical properties of spider dragline silk.</title>
        <authorList>
            <person name="Kono N."/>
            <person name="Nakamura H."/>
            <person name="Mori M."/>
            <person name="Yoshida Y."/>
            <person name="Ohtoshi R."/>
            <person name="Malay A.D."/>
            <person name="Moran D.A.P."/>
            <person name="Tomita M."/>
            <person name="Numata K."/>
            <person name="Arakawa K."/>
        </authorList>
    </citation>
    <scope>NUCLEOTIDE SEQUENCE</scope>
</reference>